<evidence type="ECO:0000256" key="4">
    <source>
        <dbReference type="ARBA" id="ARBA00022989"/>
    </source>
</evidence>
<organism evidence="8 9">
    <name type="scientific">Helicobacter gastrocanis</name>
    <dbReference type="NCBI Taxonomy" id="2849641"/>
    <lineage>
        <taxon>Bacteria</taxon>
        <taxon>Pseudomonadati</taxon>
        <taxon>Campylobacterota</taxon>
        <taxon>Epsilonproteobacteria</taxon>
        <taxon>Campylobacterales</taxon>
        <taxon>Helicobacteraceae</taxon>
        <taxon>Helicobacter</taxon>
    </lineage>
</organism>
<keyword evidence="3 6" id="KW-0812">Transmembrane</keyword>
<feature type="transmembrane region" description="Helical" evidence="6">
    <location>
        <begin position="450"/>
        <end position="468"/>
    </location>
</feature>
<evidence type="ECO:0000313" key="9">
    <source>
        <dbReference type="Proteomes" id="UP000826775"/>
    </source>
</evidence>
<evidence type="ECO:0000256" key="3">
    <source>
        <dbReference type="ARBA" id="ARBA00022692"/>
    </source>
</evidence>
<dbReference type="Proteomes" id="UP000826775">
    <property type="component" value="Chromosome"/>
</dbReference>
<comment type="subcellular location">
    <subcellularLocation>
        <location evidence="1">Membrane</location>
        <topology evidence="1">Multi-pass membrane protein</topology>
    </subcellularLocation>
</comment>
<keyword evidence="4 6" id="KW-1133">Transmembrane helix</keyword>
<proteinExistence type="predicted"/>
<feature type="transmembrane region" description="Helical" evidence="6">
    <location>
        <begin position="203"/>
        <end position="236"/>
    </location>
</feature>
<dbReference type="EMBL" id="AP024814">
    <property type="protein sequence ID" value="BCZ17366.1"/>
    <property type="molecule type" value="Genomic_DNA"/>
</dbReference>
<feature type="transmembrane region" description="Helical" evidence="6">
    <location>
        <begin position="475"/>
        <end position="497"/>
    </location>
</feature>
<evidence type="ECO:0000259" key="7">
    <source>
        <dbReference type="Pfam" id="PF03600"/>
    </source>
</evidence>
<feature type="transmembrane region" description="Helical" evidence="6">
    <location>
        <begin position="25"/>
        <end position="47"/>
    </location>
</feature>
<dbReference type="PANTHER" id="PTHR30354">
    <property type="entry name" value="GNT FAMILY GLUCONATE TRANSPORTER"/>
    <property type="match status" value="1"/>
</dbReference>
<evidence type="ECO:0000256" key="6">
    <source>
        <dbReference type="SAM" id="Phobius"/>
    </source>
</evidence>
<feature type="transmembrane region" description="Helical" evidence="6">
    <location>
        <begin position="334"/>
        <end position="351"/>
    </location>
</feature>
<dbReference type="InterPro" id="IPR004680">
    <property type="entry name" value="Cit_transptr-like_dom"/>
</dbReference>
<feature type="transmembrane region" description="Helical" evidence="6">
    <location>
        <begin position="509"/>
        <end position="530"/>
    </location>
</feature>
<feature type="transmembrane region" description="Helical" evidence="6">
    <location>
        <begin position="162"/>
        <end position="183"/>
    </location>
</feature>
<protein>
    <recommendedName>
        <fullName evidence="7">Citrate transporter-like domain-containing protein</fullName>
    </recommendedName>
</protein>
<keyword evidence="2" id="KW-0813">Transport</keyword>
<accession>A0ABN6I1A5</accession>
<feature type="transmembrane region" description="Helical" evidence="6">
    <location>
        <begin position="357"/>
        <end position="373"/>
    </location>
</feature>
<dbReference type="InterPro" id="IPR003474">
    <property type="entry name" value="Glcn_transporter"/>
</dbReference>
<dbReference type="RefSeq" id="WP_260320659.1">
    <property type="nucleotide sequence ID" value="NZ_AP024814.1"/>
</dbReference>
<evidence type="ECO:0000256" key="5">
    <source>
        <dbReference type="ARBA" id="ARBA00023136"/>
    </source>
</evidence>
<evidence type="ECO:0000256" key="1">
    <source>
        <dbReference type="ARBA" id="ARBA00004141"/>
    </source>
</evidence>
<evidence type="ECO:0000256" key="2">
    <source>
        <dbReference type="ARBA" id="ARBA00022448"/>
    </source>
</evidence>
<sequence>MLTLFAILIIASLIALLLTDKLSPMVALTLVPLGGLFGFWLTSALFFQPVVPKNYAYMLSHSSEKHFLKHLAKNNGFDKPDGHLRHAFSKAGNVALGFQPKMKDYPPLSKAQVEKFYLAGVAALYPNAKHIQENLAPLFAKHNAFYTFKDHMQELVRYFKQGIAKVAHIAIMFVFAILFFGVLNDVGVFNPLINALIKLSQGSVVAVCVGTCLVAMIAHLDGSGASTFLVVIPPLLPIYKRLNMNPYLLLLLVAASAGVANMLPWGGPLGRIASVLGTDVSALYTPLIKVQLLGFACILLMALFLGFKEKRRIVKAGLEMQGDLSVQTLDHPRFFWINVITALIALGSVMFKILPPEFCFLLALCAVLLINYANPQERMAKVKEYAPEAISMAVILLAAGVYIGILSGSGMLVDLAQHLSLFLPDFATKHLHIITGIFGAPFELLLDTNGYYFTLFPIVAHITAPYGVSGEATGYAMLIGSIVGTFVSPFAPALWLGLGLAKLSMGRHIAYSFFWLWGLSLVVLALAKLLGLF</sequence>
<reference evidence="8 9" key="1">
    <citation type="submission" date="2021-07" db="EMBL/GenBank/DDBJ databases">
        <title>Novel Helicobacter sp. Isolated from a dog.</title>
        <authorList>
            <person name="Rimbara E."/>
            <person name="Suzuki M."/>
        </authorList>
    </citation>
    <scope>NUCLEOTIDE SEQUENCE [LARGE SCALE GENOMIC DNA]</scope>
    <source>
        <strain evidence="9">NHP19-003</strain>
    </source>
</reference>
<feature type="transmembrane region" description="Helical" evidence="6">
    <location>
        <begin position="287"/>
        <end position="307"/>
    </location>
</feature>
<feature type="transmembrane region" description="Helical" evidence="6">
    <location>
        <begin position="385"/>
        <end position="405"/>
    </location>
</feature>
<keyword evidence="9" id="KW-1185">Reference proteome</keyword>
<dbReference type="Pfam" id="PF03600">
    <property type="entry name" value="CitMHS"/>
    <property type="match status" value="1"/>
</dbReference>
<dbReference type="PANTHER" id="PTHR30354:SF26">
    <property type="entry name" value="TRANSPORTER, PUTATIVE-RELATED"/>
    <property type="match status" value="1"/>
</dbReference>
<gene>
    <name evidence="8" type="ORF">NHP190003_06480</name>
</gene>
<feature type="domain" description="Citrate transporter-like" evidence="7">
    <location>
        <begin position="168"/>
        <end position="480"/>
    </location>
</feature>
<feature type="transmembrane region" description="Helical" evidence="6">
    <location>
        <begin position="248"/>
        <end position="267"/>
    </location>
</feature>
<evidence type="ECO:0000313" key="8">
    <source>
        <dbReference type="EMBL" id="BCZ17366.1"/>
    </source>
</evidence>
<keyword evidence="5 6" id="KW-0472">Membrane</keyword>
<name>A0ABN6I1A5_9HELI</name>